<gene>
    <name evidence="2" type="ORF">K435DRAFT_814253</name>
</gene>
<proteinExistence type="predicted"/>
<dbReference type="AlphaFoldDB" id="A0A4S8KJA7"/>
<accession>A0A4S8KJA7</accession>
<keyword evidence="1" id="KW-0732">Signal</keyword>
<evidence type="ECO:0000313" key="2">
    <source>
        <dbReference type="EMBL" id="THU75527.1"/>
    </source>
</evidence>
<dbReference type="EMBL" id="ML181974">
    <property type="protein sequence ID" value="THU75527.1"/>
    <property type="molecule type" value="Genomic_DNA"/>
</dbReference>
<feature type="signal peptide" evidence="1">
    <location>
        <begin position="1"/>
        <end position="24"/>
    </location>
</feature>
<sequence>MTFNWRLLCFTLTFALFFLLFLDGQENTPLPSVPQVGIVFLKVLRLEPVVRKSCDDSRSHRSLTILIDFHQKFARDPREATLKKPKGVKQSSFQKHFDELIWM</sequence>
<keyword evidence="3" id="KW-1185">Reference proteome</keyword>
<protein>
    <submittedName>
        <fullName evidence="2">Uncharacterized protein</fullName>
    </submittedName>
</protein>
<dbReference type="Proteomes" id="UP000297245">
    <property type="component" value="Unassembled WGS sequence"/>
</dbReference>
<evidence type="ECO:0000256" key="1">
    <source>
        <dbReference type="SAM" id="SignalP"/>
    </source>
</evidence>
<organism evidence="2 3">
    <name type="scientific">Dendrothele bispora (strain CBS 962.96)</name>
    <dbReference type="NCBI Taxonomy" id="1314807"/>
    <lineage>
        <taxon>Eukaryota</taxon>
        <taxon>Fungi</taxon>
        <taxon>Dikarya</taxon>
        <taxon>Basidiomycota</taxon>
        <taxon>Agaricomycotina</taxon>
        <taxon>Agaricomycetes</taxon>
        <taxon>Agaricomycetidae</taxon>
        <taxon>Agaricales</taxon>
        <taxon>Agaricales incertae sedis</taxon>
        <taxon>Dendrothele</taxon>
    </lineage>
</organism>
<reference evidence="2 3" key="1">
    <citation type="journal article" date="2019" name="Nat. Ecol. Evol.">
        <title>Megaphylogeny resolves global patterns of mushroom evolution.</title>
        <authorList>
            <person name="Varga T."/>
            <person name="Krizsan K."/>
            <person name="Foldi C."/>
            <person name="Dima B."/>
            <person name="Sanchez-Garcia M."/>
            <person name="Sanchez-Ramirez S."/>
            <person name="Szollosi G.J."/>
            <person name="Szarkandi J.G."/>
            <person name="Papp V."/>
            <person name="Albert L."/>
            <person name="Andreopoulos W."/>
            <person name="Angelini C."/>
            <person name="Antonin V."/>
            <person name="Barry K.W."/>
            <person name="Bougher N.L."/>
            <person name="Buchanan P."/>
            <person name="Buyck B."/>
            <person name="Bense V."/>
            <person name="Catcheside P."/>
            <person name="Chovatia M."/>
            <person name="Cooper J."/>
            <person name="Damon W."/>
            <person name="Desjardin D."/>
            <person name="Finy P."/>
            <person name="Geml J."/>
            <person name="Haridas S."/>
            <person name="Hughes K."/>
            <person name="Justo A."/>
            <person name="Karasinski D."/>
            <person name="Kautmanova I."/>
            <person name="Kiss B."/>
            <person name="Kocsube S."/>
            <person name="Kotiranta H."/>
            <person name="LaButti K.M."/>
            <person name="Lechner B.E."/>
            <person name="Liimatainen K."/>
            <person name="Lipzen A."/>
            <person name="Lukacs Z."/>
            <person name="Mihaltcheva S."/>
            <person name="Morgado L.N."/>
            <person name="Niskanen T."/>
            <person name="Noordeloos M.E."/>
            <person name="Ohm R.A."/>
            <person name="Ortiz-Santana B."/>
            <person name="Ovrebo C."/>
            <person name="Racz N."/>
            <person name="Riley R."/>
            <person name="Savchenko A."/>
            <person name="Shiryaev A."/>
            <person name="Soop K."/>
            <person name="Spirin V."/>
            <person name="Szebenyi C."/>
            <person name="Tomsovsky M."/>
            <person name="Tulloss R.E."/>
            <person name="Uehling J."/>
            <person name="Grigoriev I.V."/>
            <person name="Vagvolgyi C."/>
            <person name="Papp T."/>
            <person name="Martin F.M."/>
            <person name="Miettinen O."/>
            <person name="Hibbett D.S."/>
            <person name="Nagy L.G."/>
        </authorList>
    </citation>
    <scope>NUCLEOTIDE SEQUENCE [LARGE SCALE GENOMIC DNA]</scope>
    <source>
        <strain evidence="2 3">CBS 962.96</strain>
    </source>
</reference>
<name>A0A4S8KJA7_DENBC</name>
<feature type="chain" id="PRO_5020575418" evidence="1">
    <location>
        <begin position="25"/>
        <end position="103"/>
    </location>
</feature>
<evidence type="ECO:0000313" key="3">
    <source>
        <dbReference type="Proteomes" id="UP000297245"/>
    </source>
</evidence>